<dbReference type="KEGG" id="hazt:125179566"/>
<evidence type="ECO:0000313" key="2">
    <source>
        <dbReference type="Proteomes" id="UP000694843"/>
    </source>
</evidence>
<reference evidence="3" key="1">
    <citation type="submission" date="2025-08" db="UniProtKB">
        <authorList>
            <consortium name="RefSeq"/>
        </authorList>
    </citation>
    <scope>IDENTIFICATION</scope>
    <source>
        <tissue evidence="3">Whole organism</tissue>
    </source>
</reference>
<evidence type="ECO:0000313" key="3">
    <source>
        <dbReference type="RefSeq" id="XP_047741617.1"/>
    </source>
</evidence>
<dbReference type="AlphaFoldDB" id="A0A979FXX6"/>
<keyword evidence="2" id="KW-1185">Reference proteome</keyword>
<proteinExistence type="predicted"/>
<dbReference type="RefSeq" id="XP_047741617.1">
    <property type="nucleotide sequence ID" value="XM_047885661.1"/>
</dbReference>
<feature type="compositionally biased region" description="Basic and acidic residues" evidence="1">
    <location>
        <begin position="74"/>
        <end position="84"/>
    </location>
</feature>
<accession>A0A979FXX6</accession>
<dbReference type="Proteomes" id="UP000694843">
    <property type="component" value="Unplaced"/>
</dbReference>
<organism evidence="2 3">
    <name type="scientific">Hyalella azteca</name>
    <name type="common">Amphipod</name>
    <dbReference type="NCBI Taxonomy" id="294128"/>
    <lineage>
        <taxon>Eukaryota</taxon>
        <taxon>Metazoa</taxon>
        <taxon>Ecdysozoa</taxon>
        <taxon>Arthropoda</taxon>
        <taxon>Crustacea</taxon>
        <taxon>Multicrustacea</taxon>
        <taxon>Malacostraca</taxon>
        <taxon>Eumalacostraca</taxon>
        <taxon>Peracarida</taxon>
        <taxon>Amphipoda</taxon>
        <taxon>Senticaudata</taxon>
        <taxon>Talitrida</taxon>
        <taxon>Talitroidea</taxon>
        <taxon>Hyalellidae</taxon>
        <taxon>Hyalella</taxon>
    </lineage>
</organism>
<protein>
    <submittedName>
        <fullName evidence="3">Uncharacterized protein LOC125179566 isoform X1</fullName>
    </submittedName>
</protein>
<feature type="region of interest" description="Disordered" evidence="1">
    <location>
        <begin position="162"/>
        <end position="185"/>
    </location>
</feature>
<gene>
    <name evidence="3" type="primary">LOC125179566</name>
</gene>
<evidence type="ECO:0000256" key="1">
    <source>
        <dbReference type="SAM" id="MobiDB-lite"/>
    </source>
</evidence>
<dbReference type="GeneID" id="125179566"/>
<name>A0A979FXX6_HYAAZ</name>
<feature type="region of interest" description="Disordered" evidence="1">
    <location>
        <begin position="58"/>
        <end position="88"/>
    </location>
</feature>
<sequence length="621" mass="70845">MAARALESAALRCYRSAPRDLAAAAAATIALLHLRLIRKLDNVDARFLLLLCEQQVPVRPPENPGSSSETQDSSSKKSINDSKKPQNMCEENEYLARTRSETPDATDGGITKGETVGSSKIYFQMNEEATSRIRLLENHPSFALLQQSLSNERSQWQSAMSVATGANGKTETHTEDSSNWETTPRPEAWRLGHSHASMQLEEIQEDELSERIATLMPIWYRFNQMKRTINIRTSELPRPWSQLQPIKKFLLVLAINPAQCYDALQDFVHHTYPTAARDSFSTICFAQEYFKLPKVLHSKQKLSLPKRPLLLLTEFKNTICTPDVIWQPFGRDITVLSLPLLKQNGQLKATLTRCMQRGKFLALQDVHRCSLEEQKKLYHLLYRFYDTFRAGSHFEQYGELTNDAPFRFRVALVADARAEICAPLHAFCSVLWLQDAASLREALPPAVSAAAHAIQRWPQSALAVAGDEMVLNGMLVVVSLFHAVLWLWKSFGPWEGIKPELRITDIQLVLKVLKTPNSINRLLLVSELQEKFFEVYLAKLADERDQRLLRILSTELLKEIMLLKHSKDGQMHEKENDSRLAYLPVGCNYKEFISKVIHTFRTLRCNVFESIDELKEIRLAE</sequence>